<evidence type="ECO:0000259" key="3">
    <source>
        <dbReference type="Pfam" id="PF00561"/>
    </source>
</evidence>
<sequence>MSLAEPTGTYERTDIAFRTDDGITLHGWHFLPASAELGPQPLIIMHHGFSAVKEGYPERFFEEYFAAAGFGVLTYDPRSLGESGGRIRQEIDPFLQVSDFRDAISFALTLPGVDPQRVGVWSASYGGGTAIQALAMDRRVHCLISTVPFLSGGAIWNMLPAEIRQNMLRLFETDRAQRAAGQAPRTVAIASEDPARTPCILPTKKSWEWCMRVAAVAPNWKNEVTVRSLESQFGFEPMAYVSRITPKSLLLIGAENDDLIPIALTREAFERAPCPEKDLVVFPCGHYSCYDDYFFQTAEASLGWFDKHLRPAV</sequence>
<evidence type="ECO:0000313" key="5">
    <source>
        <dbReference type="Proteomes" id="UP001255601"/>
    </source>
</evidence>
<dbReference type="RefSeq" id="WP_309769289.1">
    <property type="nucleotide sequence ID" value="NZ_JAVIZC010000001.1"/>
</dbReference>
<dbReference type="PANTHER" id="PTHR22946">
    <property type="entry name" value="DIENELACTONE HYDROLASE DOMAIN-CONTAINING PROTEIN-RELATED"/>
    <property type="match status" value="1"/>
</dbReference>
<dbReference type="GO" id="GO:0052689">
    <property type="term" value="F:carboxylic ester hydrolase activity"/>
    <property type="evidence" value="ECO:0007669"/>
    <property type="project" value="UniProtKB-ARBA"/>
</dbReference>
<gene>
    <name evidence="4" type="ORF">QE369_000333</name>
</gene>
<dbReference type="Gene3D" id="1.10.10.800">
    <property type="match status" value="1"/>
</dbReference>
<dbReference type="InterPro" id="IPR029058">
    <property type="entry name" value="AB_hydrolase_fold"/>
</dbReference>
<keyword evidence="1" id="KW-0378">Hydrolase</keyword>
<protein>
    <submittedName>
        <fullName evidence="4">Pimeloyl-ACP methyl ester carboxylesterase</fullName>
    </submittedName>
</protein>
<accession>A0AAJ2B6C3</accession>
<dbReference type="Proteomes" id="UP001255601">
    <property type="component" value="Unassembled WGS sequence"/>
</dbReference>
<name>A0AAJ2B6C3_9HYPH</name>
<organism evidence="4 5">
    <name type="scientific">Agrobacterium larrymoorei</name>
    <dbReference type="NCBI Taxonomy" id="160699"/>
    <lineage>
        <taxon>Bacteria</taxon>
        <taxon>Pseudomonadati</taxon>
        <taxon>Pseudomonadota</taxon>
        <taxon>Alphaproteobacteria</taxon>
        <taxon>Hyphomicrobiales</taxon>
        <taxon>Rhizobiaceae</taxon>
        <taxon>Rhizobium/Agrobacterium group</taxon>
        <taxon>Agrobacterium</taxon>
    </lineage>
</organism>
<evidence type="ECO:0000313" key="4">
    <source>
        <dbReference type="EMBL" id="MDR6100155.1"/>
    </source>
</evidence>
<feature type="domain" description="AB hydrolase-1" evidence="3">
    <location>
        <begin position="41"/>
        <end position="292"/>
    </location>
</feature>
<proteinExistence type="inferred from homology"/>
<dbReference type="PANTHER" id="PTHR22946:SF9">
    <property type="entry name" value="POLYKETIDE TRANSFERASE AF380"/>
    <property type="match status" value="1"/>
</dbReference>
<evidence type="ECO:0000256" key="2">
    <source>
        <dbReference type="ARBA" id="ARBA00038115"/>
    </source>
</evidence>
<dbReference type="InterPro" id="IPR000073">
    <property type="entry name" value="AB_hydrolase_1"/>
</dbReference>
<dbReference type="Pfam" id="PF00561">
    <property type="entry name" value="Abhydrolase_1"/>
    <property type="match status" value="1"/>
</dbReference>
<dbReference type="Gene3D" id="3.40.50.1820">
    <property type="entry name" value="alpha/beta hydrolase"/>
    <property type="match status" value="1"/>
</dbReference>
<comment type="caution">
    <text evidence="4">The sequence shown here is derived from an EMBL/GenBank/DDBJ whole genome shotgun (WGS) entry which is preliminary data.</text>
</comment>
<evidence type="ECO:0000256" key="1">
    <source>
        <dbReference type="ARBA" id="ARBA00022801"/>
    </source>
</evidence>
<dbReference type="AlphaFoldDB" id="A0AAJ2B6C3"/>
<comment type="similarity">
    <text evidence="2">Belongs to the AB hydrolase superfamily. FUS2 hydrolase family.</text>
</comment>
<dbReference type="EMBL" id="JAVIZC010000001">
    <property type="protein sequence ID" value="MDR6100155.1"/>
    <property type="molecule type" value="Genomic_DNA"/>
</dbReference>
<reference evidence="4" key="1">
    <citation type="submission" date="2023-08" db="EMBL/GenBank/DDBJ databases">
        <title>Functional and genomic diversity of the sorghum phyllosphere microbiome.</title>
        <authorList>
            <person name="Shade A."/>
        </authorList>
    </citation>
    <scope>NUCLEOTIDE SEQUENCE</scope>
    <source>
        <strain evidence="4">SORGH_AS_0974</strain>
    </source>
</reference>
<dbReference type="InterPro" id="IPR050261">
    <property type="entry name" value="FrsA_esterase"/>
</dbReference>
<dbReference type="SUPFAM" id="SSF53474">
    <property type="entry name" value="alpha/beta-Hydrolases"/>
    <property type="match status" value="1"/>
</dbReference>